<proteinExistence type="predicted"/>
<accession>Q0HQK6</accession>
<dbReference type="GO" id="GO:0005829">
    <property type="term" value="C:cytosol"/>
    <property type="evidence" value="ECO:0007669"/>
    <property type="project" value="TreeGrafter"/>
</dbReference>
<evidence type="ECO:0000313" key="2">
    <source>
        <dbReference type="EMBL" id="ABI44599.1"/>
    </source>
</evidence>
<name>Q0HQK6_SHESR</name>
<dbReference type="AlphaFoldDB" id="Q0HQK6"/>
<dbReference type="PANTHER" id="PTHR33336">
    <property type="entry name" value="QUINOL MONOOXYGENASE YGIN-RELATED"/>
    <property type="match status" value="1"/>
</dbReference>
<organism evidence="2">
    <name type="scientific">Shewanella sp. (strain MR-7)</name>
    <dbReference type="NCBI Taxonomy" id="60481"/>
    <lineage>
        <taxon>Bacteria</taxon>
        <taxon>Pseudomonadati</taxon>
        <taxon>Pseudomonadota</taxon>
        <taxon>Gammaproteobacteria</taxon>
        <taxon>Alteromonadales</taxon>
        <taxon>Shewanellaceae</taxon>
        <taxon>Shewanella</taxon>
    </lineage>
</organism>
<dbReference type="Pfam" id="PF03992">
    <property type="entry name" value="ABM"/>
    <property type="match status" value="1"/>
</dbReference>
<sequence>MKITVFAQVQAHSGQSDALFRVLKQLVSDTRTEAGCIEYTLHNALDDANQFWVYEVWQSQAALDAHMASPHFNTFLAASEGLVKQVNIHKTYAC</sequence>
<dbReference type="Gene3D" id="3.30.70.100">
    <property type="match status" value="1"/>
</dbReference>
<dbReference type="PANTHER" id="PTHR33336:SF3">
    <property type="entry name" value="ABM DOMAIN-CONTAINING PROTEIN"/>
    <property type="match status" value="1"/>
</dbReference>
<dbReference type="SUPFAM" id="SSF54909">
    <property type="entry name" value="Dimeric alpha+beta barrel"/>
    <property type="match status" value="1"/>
</dbReference>
<evidence type="ECO:0000259" key="1">
    <source>
        <dbReference type="PROSITE" id="PS51725"/>
    </source>
</evidence>
<gene>
    <name evidence="2" type="ordered locus">Shewmr7_3619</name>
</gene>
<dbReference type="InterPro" id="IPR007138">
    <property type="entry name" value="ABM_dom"/>
</dbReference>
<dbReference type="KEGG" id="shm:Shewmr7_3619"/>
<feature type="domain" description="ABM" evidence="1">
    <location>
        <begin position="3"/>
        <end position="94"/>
    </location>
</feature>
<dbReference type="InterPro" id="IPR011008">
    <property type="entry name" value="Dimeric_a/b-barrel"/>
</dbReference>
<dbReference type="InterPro" id="IPR050744">
    <property type="entry name" value="AI-2_Isomerase_LsrG"/>
</dbReference>
<dbReference type="GO" id="GO:0004497">
    <property type="term" value="F:monooxygenase activity"/>
    <property type="evidence" value="ECO:0007669"/>
    <property type="project" value="UniProtKB-KW"/>
</dbReference>
<dbReference type="HOGENOM" id="CLU_131496_11_1_6"/>
<keyword evidence="2" id="KW-0503">Monooxygenase</keyword>
<protein>
    <submittedName>
        <fullName evidence="2">Antibiotic biosynthesis monooxygenase</fullName>
    </submittedName>
</protein>
<dbReference type="PROSITE" id="PS51725">
    <property type="entry name" value="ABM"/>
    <property type="match status" value="1"/>
</dbReference>
<dbReference type="EMBL" id="CP000444">
    <property type="protein sequence ID" value="ABI44599.1"/>
    <property type="molecule type" value="Genomic_DNA"/>
</dbReference>
<keyword evidence="2" id="KW-0560">Oxidoreductase</keyword>
<reference evidence="2" key="1">
    <citation type="submission" date="2006-08" db="EMBL/GenBank/DDBJ databases">
        <title>Complete sequence of Chromosome1 of Shewanella sp. MR-7.</title>
        <authorList>
            <consortium name="US DOE Joint Genome Institute"/>
            <person name="Copeland A."/>
            <person name="Lucas S."/>
            <person name="Lapidus A."/>
            <person name="Barry K."/>
            <person name="Detter J.C."/>
            <person name="Glavina del Rio T."/>
            <person name="Hammon N."/>
            <person name="Israni S."/>
            <person name="Dalin E."/>
            <person name="Tice H."/>
            <person name="Pitluck S."/>
            <person name="Kiss H."/>
            <person name="Brettin T."/>
            <person name="Bruce D."/>
            <person name="Han C."/>
            <person name="Tapia R."/>
            <person name="Gilna P."/>
            <person name="Schmutz J."/>
            <person name="Larimer F."/>
            <person name="Land M."/>
            <person name="Hauser L."/>
            <person name="Kyrpides N."/>
            <person name="Mikhailova N."/>
            <person name="Nealson K."/>
            <person name="Konstantinidis K."/>
            <person name="Klappenbach J."/>
            <person name="Tiedje J."/>
            <person name="Richardson P."/>
        </authorList>
    </citation>
    <scope>NUCLEOTIDE SEQUENCE</scope>
    <source>
        <strain evidence="2">MR-7</strain>
    </source>
</reference>